<dbReference type="Gene3D" id="3.30.1360.200">
    <property type="match status" value="1"/>
</dbReference>
<comment type="caution">
    <text evidence="9">Lacks conserved residue(s) required for the propagation of feature annotation.</text>
</comment>
<evidence type="ECO:0000256" key="3">
    <source>
        <dbReference type="ARBA" id="ARBA00022475"/>
    </source>
</evidence>
<comment type="subcellular location">
    <subcellularLocation>
        <location evidence="1 9">Cell membrane</location>
        <topology evidence="1 9">Multi-pass membrane protein</topology>
    </subcellularLocation>
</comment>
<dbReference type="InterPro" id="IPR054384">
    <property type="entry name" value="SecDF_P1_head"/>
</dbReference>
<evidence type="ECO:0000256" key="4">
    <source>
        <dbReference type="ARBA" id="ARBA00022692"/>
    </source>
</evidence>
<comment type="caution">
    <text evidence="13">The sequence shown here is derived from an EMBL/GenBank/DDBJ whole genome shotgun (WGS) entry which is preliminary data.</text>
</comment>
<dbReference type="Pfam" id="PF02355">
    <property type="entry name" value="SecD_SecF_C"/>
    <property type="match status" value="1"/>
</dbReference>
<reference evidence="13 14" key="1">
    <citation type="submission" date="2023-07" db="EMBL/GenBank/DDBJ databases">
        <title>Functional and genomic diversity of the sorghum phyllosphere microbiome.</title>
        <authorList>
            <person name="Shade A."/>
        </authorList>
    </citation>
    <scope>NUCLEOTIDE SEQUENCE [LARGE SCALE GENOMIC DNA]</scope>
    <source>
        <strain evidence="13 14">SORGH_AS_1126</strain>
    </source>
</reference>
<evidence type="ECO:0000256" key="8">
    <source>
        <dbReference type="ARBA" id="ARBA00023136"/>
    </source>
</evidence>
<dbReference type="Gene3D" id="1.20.1640.10">
    <property type="entry name" value="Multidrug efflux transporter AcrB transmembrane domain"/>
    <property type="match status" value="1"/>
</dbReference>
<dbReference type="Pfam" id="PF21760">
    <property type="entry name" value="SecD_1st"/>
    <property type="match status" value="1"/>
</dbReference>
<comment type="subunit">
    <text evidence="9">Forms a complex with SecF. Part of the essential Sec protein translocation apparatus which comprises SecA, SecYEG and auxiliary proteins SecDF-YajC and YidC.</text>
</comment>
<keyword evidence="6 9" id="KW-1133">Transmembrane helix</keyword>
<evidence type="ECO:0000259" key="11">
    <source>
        <dbReference type="Pfam" id="PF21760"/>
    </source>
</evidence>
<evidence type="ECO:0000256" key="1">
    <source>
        <dbReference type="ARBA" id="ARBA00004651"/>
    </source>
</evidence>
<evidence type="ECO:0000256" key="5">
    <source>
        <dbReference type="ARBA" id="ARBA00022927"/>
    </source>
</evidence>
<keyword evidence="7 9" id="KW-0811">Translocation</keyword>
<name>A0ABU0UM38_9HYPH</name>
<keyword evidence="5 9" id="KW-0653">Protein transport</keyword>
<protein>
    <recommendedName>
        <fullName evidence="9">Protein translocase subunit SecD</fullName>
    </recommendedName>
</protein>
<dbReference type="NCBIfam" id="TIGR01129">
    <property type="entry name" value="secD"/>
    <property type="match status" value="1"/>
</dbReference>
<dbReference type="InterPro" id="IPR048631">
    <property type="entry name" value="SecD_1st"/>
</dbReference>
<feature type="transmembrane region" description="Helical" evidence="9">
    <location>
        <begin position="466"/>
        <end position="490"/>
    </location>
</feature>
<gene>
    <name evidence="9" type="primary">secD</name>
    <name evidence="13" type="ORF">QE408_003011</name>
</gene>
<feature type="transmembrane region" description="Helical" evidence="9">
    <location>
        <begin position="424"/>
        <end position="445"/>
    </location>
</feature>
<dbReference type="PANTHER" id="PTHR30081:SF1">
    <property type="entry name" value="PROTEIN TRANSLOCASE SUBUNIT SECD"/>
    <property type="match status" value="1"/>
</dbReference>
<evidence type="ECO:0000313" key="14">
    <source>
        <dbReference type="Proteomes" id="UP001224781"/>
    </source>
</evidence>
<dbReference type="NCBIfam" id="TIGR00916">
    <property type="entry name" value="2A0604s01"/>
    <property type="match status" value="1"/>
</dbReference>
<evidence type="ECO:0000259" key="10">
    <source>
        <dbReference type="Pfam" id="PF02355"/>
    </source>
</evidence>
<feature type="domain" description="SecDF P1 head subdomain" evidence="12">
    <location>
        <begin position="239"/>
        <end position="352"/>
    </location>
</feature>
<comment type="similarity">
    <text evidence="9">Belongs to the SecD/SecF family. SecD subfamily.</text>
</comment>
<proteinExistence type="inferred from homology"/>
<dbReference type="InterPro" id="IPR005791">
    <property type="entry name" value="SecD"/>
</dbReference>
<dbReference type="HAMAP" id="MF_01463_B">
    <property type="entry name" value="SecD_B"/>
    <property type="match status" value="1"/>
</dbReference>
<keyword evidence="3 9" id="KW-1003">Cell membrane</keyword>
<dbReference type="EMBL" id="JAUTBL010000002">
    <property type="protein sequence ID" value="MDQ1185868.1"/>
    <property type="molecule type" value="Genomic_DNA"/>
</dbReference>
<evidence type="ECO:0000256" key="7">
    <source>
        <dbReference type="ARBA" id="ARBA00023010"/>
    </source>
</evidence>
<evidence type="ECO:0000256" key="2">
    <source>
        <dbReference type="ARBA" id="ARBA00022448"/>
    </source>
</evidence>
<feature type="transmembrane region" description="Helical" evidence="9">
    <location>
        <begin position="371"/>
        <end position="391"/>
    </location>
</feature>
<dbReference type="InterPro" id="IPR022813">
    <property type="entry name" value="SecD/SecF_arch_bac"/>
</dbReference>
<evidence type="ECO:0000259" key="12">
    <source>
        <dbReference type="Pfam" id="PF22599"/>
    </source>
</evidence>
<dbReference type="PANTHER" id="PTHR30081">
    <property type="entry name" value="PROTEIN-EXPORT MEMBRANE PROTEIN SEC"/>
    <property type="match status" value="1"/>
</dbReference>
<feature type="transmembrane region" description="Helical" evidence="9">
    <location>
        <begin position="502"/>
        <end position="525"/>
    </location>
</feature>
<evidence type="ECO:0000313" key="13">
    <source>
        <dbReference type="EMBL" id="MDQ1185868.1"/>
    </source>
</evidence>
<dbReference type="Proteomes" id="UP001224781">
    <property type="component" value="Unassembled WGS sequence"/>
</dbReference>
<organism evidence="13 14">
    <name type="scientific">Agrobacterium larrymoorei</name>
    <dbReference type="NCBI Taxonomy" id="160699"/>
    <lineage>
        <taxon>Bacteria</taxon>
        <taxon>Pseudomonadati</taxon>
        <taxon>Pseudomonadota</taxon>
        <taxon>Alphaproteobacteria</taxon>
        <taxon>Hyphomicrobiales</taxon>
        <taxon>Rhizobiaceae</taxon>
        <taxon>Rhizobium/Agrobacterium group</taxon>
        <taxon>Agrobacterium</taxon>
    </lineage>
</organism>
<keyword evidence="4 9" id="KW-0812">Transmembrane</keyword>
<feature type="domain" description="Protein translocase subunit SecDF P1" evidence="11">
    <location>
        <begin position="163"/>
        <end position="221"/>
    </location>
</feature>
<dbReference type="SUPFAM" id="SSF82866">
    <property type="entry name" value="Multidrug efflux transporter AcrB transmembrane domain"/>
    <property type="match status" value="1"/>
</dbReference>
<feature type="domain" description="Protein export membrane protein SecD/SecF C-terminal" evidence="10">
    <location>
        <begin position="355"/>
        <end position="519"/>
    </location>
</feature>
<evidence type="ECO:0000256" key="9">
    <source>
        <dbReference type="HAMAP-Rule" id="MF_01463"/>
    </source>
</evidence>
<keyword evidence="8 9" id="KW-0472">Membrane</keyword>
<sequence length="550" mass="59467">MLHFSRWKTVFIWLIVLISAVIASPNLFTDKQLEGMPNWYKHNKVTLGLDLQGGSYIMLKVERSDIVKERLETIVGDVRAQLRDANIRYSGLTGNGQQIQVRITDPAQYEAAKNALKDLTQPVSVGTLVGTSVHEVTMSDGGDNLLRLNLTDEGIDYRLSSAVSQSIEVVRRRVDELGTTEPLIVRQGNDRIIVQVPGLQDPQRLKSLLNQTAKLSFRMVDTSMPVQEALNGRPPATDEILYSQDDPPVPYLVERRALVSGDNLVDAQASFNQQTNEPVVTFRFDSRGAQRFAQATQQNVGKPFAIVLDNAVISAPVIREPIVGGSGQISGNFTVQGANDLAVLLRAGALPATLTVVEERTVGPSLGSDSIHAGLTASAIGAAGVVLFMFIFYGFFGLLANIALVINIVMLLAVLSIIGSTLTLPGIAGIVLTIGMAVDSNVLIYERIREEVKAGKPLISSLENGFTRAFATIIDANLTTFIVASVLFYMGTGPVKGFAVTLAVGIVTTVFTAYTLTAWLFGAWVRRGPVRNICRRVSAPPCSMARISLS</sequence>
<dbReference type="InterPro" id="IPR048634">
    <property type="entry name" value="SecD_SecF_C"/>
</dbReference>
<feature type="transmembrane region" description="Helical" evidence="9">
    <location>
        <begin position="398"/>
        <end position="418"/>
    </location>
</feature>
<dbReference type="InterPro" id="IPR055344">
    <property type="entry name" value="SecD_SecF_C_bact"/>
</dbReference>
<evidence type="ECO:0000256" key="6">
    <source>
        <dbReference type="ARBA" id="ARBA00022989"/>
    </source>
</evidence>
<dbReference type="InterPro" id="IPR001036">
    <property type="entry name" value="Acrflvin-R"/>
</dbReference>
<comment type="function">
    <text evidence="9">Part of the Sec protein translocase complex. Interacts with the SecYEG preprotein conducting channel. SecDF uses the proton motive force (PMF) to complete protein translocation after the ATP-dependent function of SecA.</text>
</comment>
<dbReference type="Pfam" id="PF22599">
    <property type="entry name" value="SecDF_P1_head"/>
    <property type="match status" value="1"/>
</dbReference>
<accession>A0ABU0UM38</accession>
<dbReference type="PRINTS" id="PR00702">
    <property type="entry name" value="ACRIFLAVINRP"/>
</dbReference>
<dbReference type="Gene3D" id="3.30.70.3400">
    <property type="match status" value="2"/>
</dbReference>
<keyword evidence="14" id="KW-1185">Reference proteome</keyword>
<keyword evidence="2 9" id="KW-0813">Transport</keyword>